<dbReference type="AlphaFoldDB" id="A0ABD5YLV7"/>
<dbReference type="SUPFAM" id="SSF56784">
    <property type="entry name" value="HAD-like"/>
    <property type="match status" value="1"/>
</dbReference>
<dbReference type="RefSeq" id="WP_264556191.1">
    <property type="nucleotide sequence ID" value="NZ_CP109979.1"/>
</dbReference>
<dbReference type="GO" id="GO:0046872">
    <property type="term" value="F:metal ion binding"/>
    <property type="evidence" value="ECO:0007669"/>
    <property type="project" value="UniProtKB-KW"/>
</dbReference>
<dbReference type="PRINTS" id="PR00413">
    <property type="entry name" value="HADHALOGNASE"/>
</dbReference>
<dbReference type="NCBIfam" id="TIGR01509">
    <property type="entry name" value="HAD-SF-IA-v3"/>
    <property type="match status" value="1"/>
</dbReference>
<dbReference type="Proteomes" id="UP001596417">
    <property type="component" value="Unassembled WGS sequence"/>
</dbReference>
<dbReference type="GO" id="GO:0044281">
    <property type="term" value="P:small molecule metabolic process"/>
    <property type="evidence" value="ECO:0007669"/>
    <property type="project" value="UniProtKB-ARBA"/>
</dbReference>
<proteinExistence type="inferred from homology"/>
<evidence type="ECO:0000256" key="4">
    <source>
        <dbReference type="ARBA" id="ARBA00022801"/>
    </source>
</evidence>
<evidence type="ECO:0000313" key="7">
    <source>
        <dbReference type="Proteomes" id="UP001596417"/>
    </source>
</evidence>
<evidence type="ECO:0000313" key="6">
    <source>
        <dbReference type="EMBL" id="MFC7190198.1"/>
    </source>
</evidence>
<sequence length="238" mass="26391">MTEYDGVFFDIGGVILDLASVREGHIELLARIADQEGIEDVESLIADWRSSLGEYFNGRDGTEYRRAKIGYQRAIDAAVGYEVPEETWLTAFEAASEECLQPNPNAVETIRSLDQMDVYLGIISDIDTWEADAILTRFGVVDRFDHITTSEEIGRTKPDPAMFDAALEKASVEPECALYIGDRYKHDMQGGTRAGLVTVAYGNSAVEHADSESVDYTVDDLSVLCDLIEGQQPNHARR</sequence>
<dbReference type="NCBIfam" id="TIGR01549">
    <property type="entry name" value="HAD-SF-IA-v1"/>
    <property type="match status" value="1"/>
</dbReference>
<evidence type="ECO:0000256" key="2">
    <source>
        <dbReference type="ARBA" id="ARBA00007958"/>
    </source>
</evidence>
<dbReference type="SFLD" id="SFLDS00003">
    <property type="entry name" value="Haloacid_Dehalogenase"/>
    <property type="match status" value="1"/>
</dbReference>
<dbReference type="PANTHER" id="PTHR46470:SF2">
    <property type="entry name" value="GLYCERALDEHYDE 3-PHOSPHATE PHOSPHATASE"/>
    <property type="match status" value="1"/>
</dbReference>
<evidence type="ECO:0000256" key="3">
    <source>
        <dbReference type="ARBA" id="ARBA00022723"/>
    </source>
</evidence>
<dbReference type="EC" id="3.1.3.-" evidence="6"/>
<evidence type="ECO:0000256" key="5">
    <source>
        <dbReference type="ARBA" id="ARBA00022842"/>
    </source>
</evidence>
<dbReference type="PANTHER" id="PTHR46470">
    <property type="entry name" value="N-ACYLNEURAMINATE-9-PHOSPHATASE"/>
    <property type="match status" value="1"/>
</dbReference>
<dbReference type="GO" id="GO:0016787">
    <property type="term" value="F:hydrolase activity"/>
    <property type="evidence" value="ECO:0007669"/>
    <property type="project" value="UniProtKB-KW"/>
</dbReference>
<protein>
    <submittedName>
        <fullName evidence="6">HAD family hydrolase</fullName>
        <ecNumber evidence="6">3.1.3.-</ecNumber>
    </submittedName>
</protein>
<dbReference type="SFLD" id="SFLDG01129">
    <property type="entry name" value="C1.5:_HAD__Beta-PGM__Phosphata"/>
    <property type="match status" value="1"/>
</dbReference>
<keyword evidence="4 6" id="KW-0378">Hydrolase</keyword>
<keyword evidence="5" id="KW-0460">Magnesium</keyword>
<gene>
    <name evidence="6" type="ORF">ACFQL7_10265</name>
</gene>
<dbReference type="InterPro" id="IPR023198">
    <property type="entry name" value="PGP-like_dom2"/>
</dbReference>
<organism evidence="6 7">
    <name type="scientific">Halocatena marina</name>
    <dbReference type="NCBI Taxonomy" id="2934937"/>
    <lineage>
        <taxon>Archaea</taxon>
        <taxon>Methanobacteriati</taxon>
        <taxon>Methanobacteriota</taxon>
        <taxon>Stenosarchaea group</taxon>
        <taxon>Halobacteria</taxon>
        <taxon>Halobacteriales</taxon>
        <taxon>Natronomonadaceae</taxon>
        <taxon>Halocatena</taxon>
    </lineage>
</organism>
<evidence type="ECO:0000256" key="1">
    <source>
        <dbReference type="ARBA" id="ARBA00001946"/>
    </source>
</evidence>
<keyword evidence="7" id="KW-1185">Reference proteome</keyword>
<dbReference type="InterPro" id="IPR006439">
    <property type="entry name" value="HAD-SF_hydro_IA"/>
</dbReference>
<dbReference type="Gene3D" id="3.40.50.1000">
    <property type="entry name" value="HAD superfamily/HAD-like"/>
    <property type="match status" value="1"/>
</dbReference>
<dbReference type="InterPro" id="IPR051400">
    <property type="entry name" value="HAD-like_hydrolase"/>
</dbReference>
<comment type="cofactor">
    <cofactor evidence="1">
        <name>Mg(2+)</name>
        <dbReference type="ChEBI" id="CHEBI:18420"/>
    </cofactor>
</comment>
<accession>A0ABD5YLV7</accession>
<comment type="caution">
    <text evidence="6">The sequence shown here is derived from an EMBL/GenBank/DDBJ whole genome shotgun (WGS) entry which is preliminary data.</text>
</comment>
<dbReference type="InterPro" id="IPR023214">
    <property type="entry name" value="HAD_sf"/>
</dbReference>
<name>A0ABD5YLV7_9EURY</name>
<reference evidence="6 7" key="1">
    <citation type="journal article" date="2019" name="Int. J. Syst. Evol. Microbiol.">
        <title>The Global Catalogue of Microorganisms (GCM) 10K type strain sequencing project: providing services to taxonomists for standard genome sequencing and annotation.</title>
        <authorList>
            <consortium name="The Broad Institute Genomics Platform"/>
            <consortium name="The Broad Institute Genome Sequencing Center for Infectious Disease"/>
            <person name="Wu L."/>
            <person name="Ma J."/>
        </authorList>
    </citation>
    <scope>NUCLEOTIDE SEQUENCE [LARGE SCALE GENOMIC DNA]</scope>
    <source>
        <strain evidence="6 7">RDMS1</strain>
    </source>
</reference>
<keyword evidence="3" id="KW-0479">Metal-binding</keyword>
<comment type="similarity">
    <text evidence="2">Belongs to the HAD-like hydrolase superfamily.</text>
</comment>
<dbReference type="InterPro" id="IPR036412">
    <property type="entry name" value="HAD-like_sf"/>
</dbReference>
<dbReference type="EMBL" id="JBHTAX010000001">
    <property type="protein sequence ID" value="MFC7190198.1"/>
    <property type="molecule type" value="Genomic_DNA"/>
</dbReference>
<dbReference type="Pfam" id="PF00702">
    <property type="entry name" value="Hydrolase"/>
    <property type="match status" value="1"/>
</dbReference>
<dbReference type="Gene3D" id="1.10.150.240">
    <property type="entry name" value="Putative phosphatase, domain 2"/>
    <property type="match status" value="1"/>
</dbReference>
<dbReference type="GeneID" id="76199785"/>